<evidence type="ECO:0000313" key="1">
    <source>
        <dbReference type="EMBL" id="MBA0813324.1"/>
    </source>
</evidence>
<sequence>DLVLVPTQFWRDKLLGKGVVGFGATAGGVGLGDDEEFNFLEGNFKKSIVDGV</sequence>
<dbReference type="AlphaFoldDB" id="A0A7J9HVF1"/>
<reference evidence="1 2" key="1">
    <citation type="journal article" date="2019" name="Genome Biol. Evol.">
        <title>Insights into the evolution of the New World diploid cottons (Gossypium, subgenus Houzingenia) based on genome sequencing.</title>
        <authorList>
            <person name="Grover C.E."/>
            <person name="Arick M.A. 2nd"/>
            <person name="Thrash A."/>
            <person name="Conover J.L."/>
            <person name="Sanders W.S."/>
            <person name="Peterson D.G."/>
            <person name="Frelichowski J.E."/>
            <person name="Scheffler J.A."/>
            <person name="Scheffler B.E."/>
            <person name="Wendel J.F."/>
        </authorList>
    </citation>
    <scope>NUCLEOTIDE SEQUENCE [LARGE SCALE GENOMIC DNA]</scope>
    <source>
        <strain evidence="1">0</strain>
        <tissue evidence="1">Leaf</tissue>
    </source>
</reference>
<name>A0A7J9HVF1_9ROSI</name>
<keyword evidence="2" id="KW-1185">Reference proteome</keyword>
<evidence type="ECO:0000313" key="2">
    <source>
        <dbReference type="Proteomes" id="UP000593560"/>
    </source>
</evidence>
<organism evidence="1 2">
    <name type="scientific">Gossypium harknessii</name>
    <dbReference type="NCBI Taxonomy" id="34285"/>
    <lineage>
        <taxon>Eukaryota</taxon>
        <taxon>Viridiplantae</taxon>
        <taxon>Streptophyta</taxon>
        <taxon>Embryophyta</taxon>
        <taxon>Tracheophyta</taxon>
        <taxon>Spermatophyta</taxon>
        <taxon>Magnoliopsida</taxon>
        <taxon>eudicotyledons</taxon>
        <taxon>Gunneridae</taxon>
        <taxon>Pentapetalae</taxon>
        <taxon>rosids</taxon>
        <taxon>malvids</taxon>
        <taxon>Malvales</taxon>
        <taxon>Malvaceae</taxon>
        <taxon>Malvoideae</taxon>
        <taxon>Gossypium</taxon>
    </lineage>
</organism>
<dbReference type="Proteomes" id="UP000593560">
    <property type="component" value="Unassembled WGS sequence"/>
</dbReference>
<comment type="caution">
    <text evidence="1">The sequence shown here is derived from an EMBL/GenBank/DDBJ whole genome shotgun (WGS) entry which is preliminary data.</text>
</comment>
<protein>
    <submittedName>
        <fullName evidence="1">Uncharacterized protein</fullName>
    </submittedName>
</protein>
<feature type="non-terminal residue" evidence="1">
    <location>
        <position position="1"/>
    </location>
</feature>
<feature type="non-terminal residue" evidence="1">
    <location>
        <position position="52"/>
    </location>
</feature>
<proteinExistence type="predicted"/>
<gene>
    <name evidence="1" type="ORF">Gohar_027185</name>
</gene>
<accession>A0A7J9HVF1</accession>
<dbReference type="EMBL" id="JABFAD010000011">
    <property type="protein sequence ID" value="MBA0813324.1"/>
    <property type="molecule type" value="Genomic_DNA"/>
</dbReference>